<dbReference type="GeneID" id="20076298"/>
<comment type="similarity">
    <text evidence="1">Belongs to the heat shock protein 70 family.</text>
</comment>
<dbReference type="OrthoDB" id="4023141at2759"/>
<gene>
    <name evidence="5" type="ORF">ENU1_193440</name>
</gene>
<keyword evidence="5" id="KW-0346">Stress response</keyword>
<evidence type="ECO:0000256" key="4">
    <source>
        <dbReference type="SAM" id="MobiDB-lite"/>
    </source>
</evidence>
<dbReference type="GO" id="GO:0034663">
    <property type="term" value="C:endoplasmic reticulum chaperone complex"/>
    <property type="evidence" value="ECO:0007669"/>
    <property type="project" value="TreeGrafter"/>
</dbReference>
<feature type="compositionally biased region" description="Low complexity" evidence="4">
    <location>
        <begin position="122"/>
        <end position="137"/>
    </location>
</feature>
<dbReference type="RefSeq" id="XP_008860119.1">
    <property type="nucleotide sequence ID" value="XM_008861897.1"/>
</dbReference>
<organism evidence="5 6">
    <name type="scientific">Entamoeba nuttalli (strain P19)</name>
    <name type="common">Amoeba</name>
    <dbReference type="NCBI Taxonomy" id="1076696"/>
    <lineage>
        <taxon>Eukaryota</taxon>
        <taxon>Amoebozoa</taxon>
        <taxon>Evosea</taxon>
        <taxon>Archamoebae</taxon>
        <taxon>Mastigamoebida</taxon>
        <taxon>Entamoebidae</taxon>
        <taxon>Entamoeba</taxon>
    </lineage>
</organism>
<keyword evidence="3" id="KW-0067">ATP-binding</keyword>
<keyword evidence="2" id="KW-0547">Nucleotide-binding</keyword>
<dbReference type="Gene3D" id="1.20.1270.10">
    <property type="match status" value="1"/>
</dbReference>
<dbReference type="InterPro" id="IPR029048">
    <property type="entry name" value="HSP70_C_sf"/>
</dbReference>
<dbReference type="Pfam" id="PF00012">
    <property type="entry name" value="HSP70"/>
    <property type="match status" value="1"/>
</dbReference>
<dbReference type="SUPFAM" id="SSF100934">
    <property type="entry name" value="Heat shock protein 70kD (HSP70), C-terminal subdomain"/>
    <property type="match status" value="1"/>
</dbReference>
<evidence type="ECO:0000313" key="6">
    <source>
        <dbReference type="Proteomes" id="UP000006769"/>
    </source>
</evidence>
<evidence type="ECO:0000256" key="2">
    <source>
        <dbReference type="ARBA" id="ARBA00022741"/>
    </source>
</evidence>
<dbReference type="GO" id="GO:0030968">
    <property type="term" value="P:endoplasmic reticulum unfolded protein response"/>
    <property type="evidence" value="ECO:0007669"/>
    <property type="project" value="TreeGrafter"/>
</dbReference>
<sequence length="150" mass="16517">TNDKGRLSKEQIDKMVAEAEKFKEEDDKMKQRVEAKNKLENFCYSVKNTLNEQFADKIAAEDKTTIENIVKETLDWIDNNQNASTEEYDNKMKEVEGKVQPIFTKLYQQAGAAGGMPGGMPNGFPGAGAAPQGNAQPKSSGKGPTIEEVD</sequence>
<dbReference type="VEuPathDB" id="AmoebaDB:ENU1_193440"/>
<dbReference type="FunFam" id="1.20.1270.10:FF:000016">
    <property type="entry name" value="Heat shock protein 70"/>
    <property type="match status" value="1"/>
</dbReference>
<evidence type="ECO:0000256" key="1">
    <source>
        <dbReference type="ARBA" id="ARBA00007381"/>
    </source>
</evidence>
<dbReference type="PANTHER" id="PTHR45639">
    <property type="entry name" value="HSC70CB, ISOFORM G-RELATED"/>
    <property type="match status" value="1"/>
</dbReference>
<dbReference type="SUPFAM" id="SSF100920">
    <property type="entry name" value="Heat shock protein 70kD (HSP70), peptide-binding domain"/>
    <property type="match status" value="1"/>
</dbReference>
<evidence type="ECO:0000256" key="3">
    <source>
        <dbReference type="ARBA" id="ARBA00022840"/>
    </source>
</evidence>
<dbReference type="GO" id="GO:0005524">
    <property type="term" value="F:ATP binding"/>
    <property type="evidence" value="ECO:0007669"/>
    <property type="project" value="UniProtKB-KW"/>
</dbReference>
<dbReference type="Proteomes" id="UP000006769">
    <property type="component" value="Unassembled WGS sequence"/>
</dbReference>
<protein>
    <submittedName>
        <fullName evidence="5">Heat shock protein 70, putative</fullName>
    </submittedName>
</protein>
<reference evidence="5 6" key="1">
    <citation type="submission" date="2011-11" db="EMBL/GenBank/DDBJ databases">
        <authorList>
            <person name="Hannick L."/>
            <person name="Karamycheva S."/>
            <person name="Lorenzi H."/>
            <person name="Caler E."/>
        </authorList>
    </citation>
    <scope>NUCLEOTIDE SEQUENCE [LARGE SCALE GENOMIC DNA]</scope>
    <source>
        <strain evidence="5 6">P19</strain>
    </source>
</reference>
<name>K2H4Y9_ENTNP</name>
<accession>K2H4Y9</accession>
<proteinExistence type="inferred from homology"/>
<evidence type="ECO:0000313" key="5">
    <source>
        <dbReference type="EMBL" id="EKE37539.1"/>
    </source>
</evidence>
<dbReference type="PANTHER" id="PTHR45639:SF34">
    <property type="entry name" value="CHAPERONE PROTEIN DNAK"/>
    <property type="match status" value="1"/>
</dbReference>
<dbReference type="InterPro" id="IPR029047">
    <property type="entry name" value="HSP70_peptide-bd_sf"/>
</dbReference>
<dbReference type="GO" id="GO:0140662">
    <property type="term" value="F:ATP-dependent protein folding chaperone"/>
    <property type="evidence" value="ECO:0007669"/>
    <property type="project" value="InterPro"/>
</dbReference>
<dbReference type="InterPro" id="IPR013126">
    <property type="entry name" value="Hsp_70_fam"/>
</dbReference>
<feature type="compositionally biased region" description="Gly residues" evidence="4">
    <location>
        <begin position="112"/>
        <end position="121"/>
    </location>
</feature>
<dbReference type="EMBL" id="JH929637">
    <property type="protein sequence ID" value="EKE37539.1"/>
    <property type="molecule type" value="Genomic_DNA"/>
</dbReference>
<feature type="region of interest" description="Disordered" evidence="4">
    <location>
        <begin position="111"/>
        <end position="150"/>
    </location>
</feature>
<dbReference type="Gene3D" id="2.60.34.10">
    <property type="entry name" value="Substrate Binding Domain Of DNAk, Chain A, domain 1"/>
    <property type="match status" value="1"/>
</dbReference>
<dbReference type="OMA" id="QFACEDE"/>
<dbReference type="AlphaFoldDB" id="K2H4Y9"/>
<feature type="non-terminal residue" evidence="5">
    <location>
        <position position="1"/>
    </location>
</feature>